<dbReference type="Proteomes" id="UP000027466">
    <property type="component" value="Unassembled WGS sequence"/>
</dbReference>
<dbReference type="InterPro" id="IPR000835">
    <property type="entry name" value="HTH_MarR-typ"/>
</dbReference>
<dbReference type="InterPro" id="IPR043129">
    <property type="entry name" value="ATPase_NBD"/>
</dbReference>
<gene>
    <name evidence="3" type="ORF">BG61_03635</name>
</gene>
<comment type="similarity">
    <text evidence="1">Belongs to the ROK (NagC/XylR) family.</text>
</comment>
<dbReference type="Gene3D" id="1.10.10.10">
    <property type="entry name" value="Winged helix-like DNA-binding domain superfamily/Winged helix DNA-binding domain"/>
    <property type="match status" value="1"/>
</dbReference>
<reference evidence="3 4" key="1">
    <citation type="submission" date="2014-03" db="EMBL/GenBank/DDBJ databases">
        <title>Draft Genome Sequences of Four Burkholderia Strains.</title>
        <authorList>
            <person name="Liu X.Y."/>
            <person name="Li C.X."/>
            <person name="Xu J.H."/>
        </authorList>
    </citation>
    <scope>NUCLEOTIDE SEQUENCE [LARGE SCALE GENOMIC DNA]</scope>
    <source>
        <strain evidence="3 4">DSM 50014</strain>
    </source>
</reference>
<organism evidence="3 4">
    <name type="scientific">Caballeronia glathei</name>
    <dbReference type="NCBI Taxonomy" id="60547"/>
    <lineage>
        <taxon>Bacteria</taxon>
        <taxon>Pseudomonadati</taxon>
        <taxon>Pseudomonadota</taxon>
        <taxon>Betaproteobacteria</taxon>
        <taxon>Burkholderiales</taxon>
        <taxon>Burkholderiaceae</taxon>
        <taxon>Caballeronia</taxon>
    </lineage>
</organism>
<dbReference type="SUPFAM" id="SSF46785">
    <property type="entry name" value="Winged helix' DNA-binding domain"/>
    <property type="match status" value="1"/>
</dbReference>
<dbReference type="InterPro" id="IPR049874">
    <property type="entry name" value="ROK_cs"/>
</dbReference>
<dbReference type="InterPro" id="IPR036388">
    <property type="entry name" value="WH-like_DNA-bd_sf"/>
</dbReference>
<dbReference type="InterPro" id="IPR000600">
    <property type="entry name" value="ROK"/>
</dbReference>
<dbReference type="InterPro" id="IPR036390">
    <property type="entry name" value="WH_DNA-bd_sf"/>
</dbReference>
<dbReference type="RefSeq" id="WP_035929936.1">
    <property type="nucleotide sequence ID" value="NZ_CADFFX010000004.1"/>
</dbReference>
<feature type="domain" description="HTH marR-type" evidence="2">
    <location>
        <begin position="116"/>
        <end position="162"/>
    </location>
</feature>
<comment type="caution">
    <text evidence="3">The sequence shown here is derived from an EMBL/GenBank/DDBJ whole genome shotgun (WGS) entry which is preliminary data.</text>
</comment>
<dbReference type="EMBL" id="JFHC01000011">
    <property type="protein sequence ID" value="KDR42943.1"/>
    <property type="molecule type" value="Genomic_DNA"/>
</dbReference>
<keyword evidence="4" id="KW-1185">Reference proteome</keyword>
<dbReference type="PROSITE" id="PS01125">
    <property type="entry name" value="ROK"/>
    <property type="match status" value="1"/>
</dbReference>
<sequence length="491" mass="53293">MSRQQKFFRTIVDKVEPATKAAKLREVMPEIERKIAAGAHIADIVDALNSNGFDITLATLKSYLYRFRKAARQSAPHDRAGVPVARLAAHADTAAPDPHRDSAATTTGLLRHINTARCMRMLRRGTPLTRADLARELNLTRATIGRAIGELLEAGLVTETAERAEEARLGRPGTTIRLNPDGAYSIGIDISSTSLTGVLLDLDMRVLRRISVPVGPDTRDVPAVVARIARFPAELLSTGIPAQRVQGVCVSVPGLVDHRGRVVVAPFLGWHDVPLRDLLSGRPELPWTIRVSNDAVAFARGECALASERDTQSMLLVLLAEGFGGAIVQEGRVFQGAHGYAGELGHMVMSARLDSAPTDTFEVRAGYRRFLPFLPEHLSFADGLAWLARFEPQALDPRLVAVLDEWSEVLAVGLLNLIHVLDPQRIVLGGPLSLLFPHVEARVKGLLQGSLLHGFELPAITVTRFGADGAAIGAAAVIRELMFSLPEFDRR</sequence>
<evidence type="ECO:0000313" key="3">
    <source>
        <dbReference type="EMBL" id="KDR42943.1"/>
    </source>
</evidence>
<name>A0A069PQD9_9BURK</name>
<dbReference type="Pfam" id="PF00480">
    <property type="entry name" value="ROK"/>
    <property type="match status" value="2"/>
</dbReference>
<accession>A0A069PQD9</accession>
<dbReference type="SUPFAM" id="SSF53067">
    <property type="entry name" value="Actin-like ATPase domain"/>
    <property type="match status" value="1"/>
</dbReference>
<dbReference type="AlphaFoldDB" id="A0A069PQD9"/>
<evidence type="ECO:0000259" key="2">
    <source>
        <dbReference type="Pfam" id="PF12802"/>
    </source>
</evidence>
<dbReference type="CDD" id="cd23763">
    <property type="entry name" value="ASKHA_ATPase_ROK"/>
    <property type="match status" value="1"/>
</dbReference>
<dbReference type="Pfam" id="PF12802">
    <property type="entry name" value="MarR_2"/>
    <property type="match status" value="1"/>
</dbReference>
<dbReference type="PANTHER" id="PTHR18964">
    <property type="entry name" value="ROK (REPRESSOR, ORF, KINASE) FAMILY"/>
    <property type="match status" value="1"/>
</dbReference>
<dbReference type="STRING" id="60547.GCA_000751215_02208"/>
<dbReference type="GO" id="GO:0003700">
    <property type="term" value="F:DNA-binding transcription factor activity"/>
    <property type="evidence" value="ECO:0007669"/>
    <property type="project" value="InterPro"/>
</dbReference>
<dbReference type="Gene3D" id="3.30.420.40">
    <property type="match status" value="2"/>
</dbReference>
<proteinExistence type="inferred from homology"/>
<evidence type="ECO:0000256" key="1">
    <source>
        <dbReference type="ARBA" id="ARBA00006479"/>
    </source>
</evidence>
<protein>
    <recommendedName>
        <fullName evidence="2">HTH marR-type domain-containing protein</fullName>
    </recommendedName>
</protein>
<evidence type="ECO:0000313" key="4">
    <source>
        <dbReference type="Proteomes" id="UP000027466"/>
    </source>
</evidence>
<dbReference type="PANTHER" id="PTHR18964:SF149">
    <property type="entry name" value="BIFUNCTIONAL UDP-N-ACETYLGLUCOSAMINE 2-EPIMERASE_N-ACETYLMANNOSAMINE KINASE"/>
    <property type="match status" value="1"/>
</dbReference>